<evidence type="ECO:0000313" key="11">
    <source>
        <dbReference type="EMBL" id="MCF2947331.1"/>
    </source>
</evidence>
<dbReference type="CDD" id="cd06225">
    <property type="entry name" value="HAMP"/>
    <property type="match status" value="1"/>
</dbReference>
<dbReference type="Pfam" id="PF00672">
    <property type="entry name" value="HAMP"/>
    <property type="match status" value="1"/>
</dbReference>
<dbReference type="InterPro" id="IPR003660">
    <property type="entry name" value="HAMP_dom"/>
</dbReference>
<keyword evidence="12" id="KW-1185">Reference proteome</keyword>
<dbReference type="PROSITE" id="PS50111">
    <property type="entry name" value="CHEMOTAXIS_TRANSDUC_2"/>
    <property type="match status" value="1"/>
</dbReference>
<dbReference type="Gene3D" id="6.10.340.10">
    <property type="match status" value="1"/>
</dbReference>
<dbReference type="SUPFAM" id="SSF58104">
    <property type="entry name" value="Methyl-accepting chemotaxis protein (MCP) signaling domain"/>
    <property type="match status" value="1"/>
</dbReference>
<evidence type="ECO:0000256" key="8">
    <source>
        <dbReference type="SAM" id="Phobius"/>
    </source>
</evidence>
<evidence type="ECO:0000259" key="10">
    <source>
        <dbReference type="PROSITE" id="PS50885"/>
    </source>
</evidence>
<evidence type="ECO:0000259" key="9">
    <source>
        <dbReference type="PROSITE" id="PS50111"/>
    </source>
</evidence>
<dbReference type="Gene3D" id="1.10.287.950">
    <property type="entry name" value="Methyl-accepting chemotaxis protein"/>
    <property type="match status" value="1"/>
</dbReference>
<evidence type="ECO:0000256" key="4">
    <source>
        <dbReference type="ARBA" id="ARBA00023136"/>
    </source>
</evidence>
<dbReference type="Proteomes" id="UP001521137">
    <property type="component" value="Unassembled WGS sequence"/>
</dbReference>
<evidence type="ECO:0000256" key="5">
    <source>
        <dbReference type="ARBA" id="ARBA00023224"/>
    </source>
</evidence>
<dbReference type="Pfam" id="PF00015">
    <property type="entry name" value="MCPsignal"/>
    <property type="match status" value="1"/>
</dbReference>
<evidence type="ECO:0000256" key="6">
    <source>
        <dbReference type="ARBA" id="ARBA00029447"/>
    </source>
</evidence>
<dbReference type="SMART" id="SM00304">
    <property type="entry name" value="HAMP"/>
    <property type="match status" value="1"/>
</dbReference>
<dbReference type="InterPro" id="IPR004090">
    <property type="entry name" value="Chemotax_Me-accpt_rcpt"/>
</dbReference>
<keyword evidence="5 7" id="KW-0807">Transducer</keyword>
<evidence type="ECO:0000313" key="12">
    <source>
        <dbReference type="Proteomes" id="UP001521137"/>
    </source>
</evidence>
<feature type="transmembrane region" description="Helical" evidence="8">
    <location>
        <begin position="12"/>
        <end position="32"/>
    </location>
</feature>
<name>A0ABS9D366_9ALTE</name>
<dbReference type="PANTHER" id="PTHR32089:SF119">
    <property type="entry name" value="METHYL-ACCEPTING CHEMOTAXIS PROTEIN CTPL"/>
    <property type="match status" value="1"/>
</dbReference>
<reference evidence="11 12" key="1">
    <citation type="submission" date="2022-01" db="EMBL/GenBank/DDBJ databases">
        <title>Paraglaciecola sp. G1-23.</title>
        <authorList>
            <person name="Jin M.S."/>
            <person name="Han D.M."/>
            <person name="Kim H.M."/>
            <person name="Jeon C.O."/>
        </authorList>
    </citation>
    <scope>NUCLEOTIDE SEQUENCE [LARGE SCALE GENOMIC DNA]</scope>
    <source>
        <strain evidence="11 12">G1-23</strain>
    </source>
</reference>
<feature type="domain" description="HAMP" evidence="10">
    <location>
        <begin position="213"/>
        <end position="265"/>
    </location>
</feature>
<dbReference type="InterPro" id="IPR004089">
    <property type="entry name" value="MCPsignal_dom"/>
</dbReference>
<comment type="similarity">
    <text evidence="6">Belongs to the methyl-accepting chemotaxis (MCP) protein family.</text>
</comment>
<proteinExistence type="inferred from homology"/>
<comment type="subcellular location">
    <subcellularLocation>
        <location evidence="1">Membrane</location>
        <topology evidence="1">Multi-pass membrane protein</topology>
    </subcellularLocation>
</comment>
<dbReference type="PANTHER" id="PTHR32089">
    <property type="entry name" value="METHYL-ACCEPTING CHEMOTAXIS PROTEIN MCPB"/>
    <property type="match status" value="1"/>
</dbReference>
<keyword evidence="2 8" id="KW-0812">Transmembrane</keyword>
<feature type="domain" description="Methyl-accepting transducer" evidence="9">
    <location>
        <begin position="270"/>
        <end position="506"/>
    </location>
</feature>
<dbReference type="EMBL" id="JAKGAS010000002">
    <property type="protein sequence ID" value="MCF2947331.1"/>
    <property type="molecule type" value="Genomic_DNA"/>
</dbReference>
<organism evidence="11 12">
    <name type="scientific">Paraglaciecola algarum</name>
    <dbReference type="NCBI Taxonomy" id="3050085"/>
    <lineage>
        <taxon>Bacteria</taxon>
        <taxon>Pseudomonadati</taxon>
        <taxon>Pseudomonadota</taxon>
        <taxon>Gammaproteobacteria</taxon>
        <taxon>Alteromonadales</taxon>
        <taxon>Alteromonadaceae</taxon>
        <taxon>Paraglaciecola</taxon>
    </lineage>
</organism>
<comment type="caution">
    <text evidence="11">The sequence shown here is derived from an EMBL/GenBank/DDBJ whole genome shotgun (WGS) entry which is preliminary data.</text>
</comment>
<dbReference type="PROSITE" id="PS50885">
    <property type="entry name" value="HAMP"/>
    <property type="match status" value="1"/>
</dbReference>
<keyword evidence="3 8" id="KW-1133">Transmembrane helix</keyword>
<keyword evidence="4 8" id="KW-0472">Membrane</keyword>
<evidence type="ECO:0000256" key="3">
    <source>
        <dbReference type="ARBA" id="ARBA00022989"/>
    </source>
</evidence>
<accession>A0ABS9D366</accession>
<evidence type="ECO:0000256" key="2">
    <source>
        <dbReference type="ARBA" id="ARBA00022692"/>
    </source>
</evidence>
<sequence>MQVIRAHIRTKLLLLLICALSIILITVFMGFASMNTVMKEYAATVNKEAITMSEVSDLNVTFKTQVQEWKNTLIRGHDPKQLEKYWGRFNKTAELIPQKYHHTLQTIDKNHPARTHLELFAKEYLPMIKAYRAGYDAFIAADKDIKVADKSVKGIDRAPTESLTLAVEAVNKHILGLKVETEKQANTAFFYTQIITLLVIILILIGISWFINKKVISPLKKVTKASHQIASGDLTGQIKIRSQDEIGQVAENFIRIQTGLSRVLREIITDVKRLGNIIESLFGAFEKVKIGLINQVNETTKLAVNMQKLSDSNDSVNLAISEANVLAGDCTSLANEGQTMFKNNLATSHNMLNATNHASNIITTLKADTDNIGNVVNVINGIAEQTNLLALNAAIEAARAGESGRGFAVVADEVRSLATKTQQSTQQISENIAKLQKEADKAVLAMTGGKEQAEVSLAATKQSQEFINSLHQAISQISDLHNVIEKEMSEQLLQTDAINQSLASIDQQSEQSQLEAKVMEAASKELANIYKHVDSSTNELKIR</sequence>
<dbReference type="PRINTS" id="PR00260">
    <property type="entry name" value="CHEMTRNSDUCR"/>
</dbReference>
<evidence type="ECO:0000256" key="1">
    <source>
        <dbReference type="ARBA" id="ARBA00004141"/>
    </source>
</evidence>
<feature type="transmembrane region" description="Helical" evidence="8">
    <location>
        <begin position="188"/>
        <end position="211"/>
    </location>
</feature>
<evidence type="ECO:0000256" key="7">
    <source>
        <dbReference type="PROSITE-ProRule" id="PRU00284"/>
    </source>
</evidence>
<dbReference type="SMART" id="SM00283">
    <property type="entry name" value="MA"/>
    <property type="match status" value="1"/>
</dbReference>
<protein>
    <submittedName>
        <fullName evidence="11">Methyl-accepting chemotaxis protein</fullName>
    </submittedName>
</protein>
<gene>
    <name evidence="11" type="ORF">L0668_04370</name>
</gene>